<keyword evidence="1" id="KW-0602">Photosynthesis</keyword>
<dbReference type="Gene3D" id="2.130.10.10">
    <property type="entry name" value="YVTN repeat-like/Quinoprotein amine dehydrogenase"/>
    <property type="match status" value="1"/>
</dbReference>
<evidence type="ECO:0000313" key="5">
    <source>
        <dbReference type="Proteomes" id="UP000266841"/>
    </source>
</evidence>
<keyword evidence="5" id="KW-1185">Reference proteome</keyword>
<dbReference type="InterPro" id="IPR015943">
    <property type="entry name" value="WD40/YVTN_repeat-like_dom_sf"/>
</dbReference>
<reference evidence="4 5" key="1">
    <citation type="journal article" date="2012" name="Genome Biol.">
        <title>Genome and low-iron response of an oceanic diatom adapted to chronic iron limitation.</title>
        <authorList>
            <person name="Lommer M."/>
            <person name="Specht M."/>
            <person name="Roy A.S."/>
            <person name="Kraemer L."/>
            <person name="Andreson R."/>
            <person name="Gutowska M.A."/>
            <person name="Wolf J."/>
            <person name="Bergner S.V."/>
            <person name="Schilhabel M.B."/>
            <person name="Klostermeier U.C."/>
            <person name="Beiko R.G."/>
            <person name="Rosenstiel P."/>
            <person name="Hippler M."/>
            <person name="Laroche J."/>
        </authorList>
    </citation>
    <scope>NUCLEOTIDE SEQUENCE [LARGE SCALE GENOMIC DNA]</scope>
    <source>
        <strain evidence="4 5">CCMP1005</strain>
    </source>
</reference>
<dbReference type="PANTHER" id="PTHR47199:SF2">
    <property type="entry name" value="PHOTOSYSTEM II STABILITY_ASSEMBLY FACTOR HCF136, CHLOROPLASTIC"/>
    <property type="match status" value="1"/>
</dbReference>
<evidence type="ECO:0000256" key="1">
    <source>
        <dbReference type="ARBA" id="ARBA00022531"/>
    </source>
</evidence>
<dbReference type="GO" id="GO:0009523">
    <property type="term" value="C:photosystem II"/>
    <property type="evidence" value="ECO:0007669"/>
    <property type="project" value="UniProtKB-KW"/>
</dbReference>
<dbReference type="eggNOG" id="KOG3511">
    <property type="taxonomic scope" value="Eukaryota"/>
</dbReference>
<dbReference type="InterPro" id="IPR028203">
    <property type="entry name" value="PSII_CF48-like_dom"/>
</dbReference>
<comment type="caution">
    <text evidence="4">The sequence shown here is derived from an EMBL/GenBank/DDBJ whole genome shotgun (WGS) entry which is preliminary data.</text>
</comment>
<feature type="domain" description="Photosynthesis system II assembly factor Ycf48/Hcf136-like" evidence="3">
    <location>
        <begin position="1"/>
        <end position="288"/>
    </location>
</feature>
<dbReference type="GO" id="GO:0015979">
    <property type="term" value="P:photosynthesis"/>
    <property type="evidence" value="ECO:0007669"/>
    <property type="project" value="UniProtKB-KW"/>
</dbReference>
<evidence type="ECO:0000259" key="3">
    <source>
        <dbReference type="Pfam" id="PF14870"/>
    </source>
</evidence>
<accession>K0SVN6</accession>
<dbReference type="EMBL" id="AGNL01009977">
    <property type="protein sequence ID" value="EJK69505.1"/>
    <property type="molecule type" value="Genomic_DNA"/>
</dbReference>
<feature type="non-terminal residue" evidence="4">
    <location>
        <position position="1"/>
    </location>
</feature>
<dbReference type="OrthoDB" id="1878471at2759"/>
<dbReference type="PANTHER" id="PTHR47199">
    <property type="entry name" value="PHOTOSYSTEM II STABILITY/ASSEMBLY FACTOR HCF136, CHLOROPLASTIC"/>
    <property type="match status" value="1"/>
</dbReference>
<dbReference type="Proteomes" id="UP000266841">
    <property type="component" value="Unassembled WGS sequence"/>
</dbReference>
<sequence length="489" mass="53681">ETSDGGQTWEPRSFSNLDAEEEISYRFQVVSFKDGEGWVLGKPTLLLHTKDGGKSWERIPLSPKLPGEPTGILALGPNQAEMITSSGAVYTTENAGRNWKAQVKETIDATLNRISSSGVSGASYFTGSIVNEQRDSDGSYLAVSSRGNFFLTWQPGQEFWIPHNRGTPRRIQNMGFVRGDIKNGVWMTLNGGKLLVSEKADLSSEEFPFNEAAIKTGGYGITDVAWRNDNEVWAVGGSNTMFYSTDNGKNFSFDKSANDIPGNLYNVKFFPEFGNAGWALGSGGLLLNLQQPTKYIQKKQASVSTRLNLSKHRFQHISTSRFSLPSASMEVNIDQLAINILPNSCLRTGPNSWSVRSLGASLIDPDVAHDRGRALPAAVAAAPSAEPSHVRTRHRHDVAHDAPTLLGHGRVGVQVEEVLMEAQTVDRLILTLRLDGNEVRRHEGPVRLVIAVRDGGEELLICLKDVPVGEARRHLSRRNGVVVVRSRQR</sequence>
<gene>
    <name evidence="4" type="ORF">THAOC_09231</name>
</gene>
<evidence type="ECO:0000256" key="2">
    <source>
        <dbReference type="ARBA" id="ARBA00023276"/>
    </source>
</evidence>
<protein>
    <recommendedName>
        <fullName evidence="3">Photosynthesis system II assembly factor Ycf48/Hcf136-like domain-containing protein</fullName>
    </recommendedName>
</protein>
<evidence type="ECO:0000313" key="4">
    <source>
        <dbReference type="EMBL" id="EJK69505.1"/>
    </source>
</evidence>
<dbReference type="SUPFAM" id="SSF110296">
    <property type="entry name" value="Oligoxyloglucan reducing end-specific cellobiohydrolase"/>
    <property type="match status" value="1"/>
</dbReference>
<name>K0SVN6_THAOC</name>
<keyword evidence="2" id="KW-0604">Photosystem II</keyword>
<organism evidence="4 5">
    <name type="scientific">Thalassiosira oceanica</name>
    <name type="common">Marine diatom</name>
    <dbReference type="NCBI Taxonomy" id="159749"/>
    <lineage>
        <taxon>Eukaryota</taxon>
        <taxon>Sar</taxon>
        <taxon>Stramenopiles</taxon>
        <taxon>Ochrophyta</taxon>
        <taxon>Bacillariophyta</taxon>
        <taxon>Coscinodiscophyceae</taxon>
        <taxon>Thalassiosirophycidae</taxon>
        <taxon>Thalassiosirales</taxon>
        <taxon>Thalassiosiraceae</taxon>
        <taxon>Thalassiosira</taxon>
    </lineage>
</organism>
<dbReference type="Pfam" id="PF14870">
    <property type="entry name" value="PSII_BNR"/>
    <property type="match status" value="1"/>
</dbReference>
<proteinExistence type="predicted"/>
<dbReference type="AlphaFoldDB" id="K0SVN6"/>